<keyword evidence="2" id="KW-1133">Transmembrane helix</keyword>
<proteinExistence type="predicted"/>
<keyword evidence="2" id="KW-0472">Membrane</keyword>
<dbReference type="RefSeq" id="WP_369209471.1">
    <property type="nucleotide sequence ID" value="NZ_JBFNXQ010000081.1"/>
</dbReference>
<gene>
    <name evidence="3" type="ORF">ABQ292_20000</name>
</gene>
<feature type="transmembrane region" description="Helical" evidence="2">
    <location>
        <begin position="76"/>
        <end position="98"/>
    </location>
</feature>
<protein>
    <recommendedName>
        <fullName evidence="5">DoxX protein</fullName>
    </recommendedName>
</protein>
<feature type="compositionally biased region" description="Basic and acidic residues" evidence="1">
    <location>
        <begin position="159"/>
        <end position="169"/>
    </location>
</feature>
<name>A0ABV3XJ84_9ACTN</name>
<feature type="compositionally biased region" description="Low complexity" evidence="1">
    <location>
        <begin position="172"/>
        <end position="185"/>
    </location>
</feature>
<organism evidence="3 4">
    <name type="scientific">Geodermatophilus maliterrae</name>
    <dbReference type="NCBI Taxonomy" id="3162531"/>
    <lineage>
        <taxon>Bacteria</taxon>
        <taxon>Bacillati</taxon>
        <taxon>Actinomycetota</taxon>
        <taxon>Actinomycetes</taxon>
        <taxon>Geodermatophilales</taxon>
        <taxon>Geodermatophilaceae</taxon>
        <taxon>Geodermatophilus</taxon>
    </lineage>
</organism>
<evidence type="ECO:0000313" key="4">
    <source>
        <dbReference type="Proteomes" id="UP001560045"/>
    </source>
</evidence>
<accession>A0ABV3XJ84</accession>
<dbReference type="Proteomes" id="UP001560045">
    <property type="component" value="Unassembled WGS sequence"/>
</dbReference>
<reference evidence="3 4" key="1">
    <citation type="submission" date="2024-06" db="EMBL/GenBank/DDBJ databases">
        <title>Draft genome sequence of Geodermatophilus badlandi, a novel member of the Geodermatophilaceae isolated from badland sedimentary rocks in the Red desert, Wyoming, USA.</title>
        <authorList>
            <person name="Ben Tekaya S."/>
            <person name="Nouioui I."/>
            <person name="Flores G.M."/>
            <person name="Shaal M.N."/>
            <person name="Bredoire F."/>
            <person name="Basile F."/>
            <person name="Van Diepen L."/>
            <person name="Ward N.L."/>
        </authorList>
    </citation>
    <scope>NUCLEOTIDE SEQUENCE [LARGE SCALE GENOMIC DNA]</scope>
    <source>
        <strain evidence="3 4">WL48A</strain>
    </source>
</reference>
<evidence type="ECO:0008006" key="5">
    <source>
        <dbReference type="Google" id="ProtNLM"/>
    </source>
</evidence>
<sequence>MALPITLSEIGPRISAGAFILNSGLGKRAADEQTAAGLHGFATGTYPFLKNVEPRQFVQALSTAEIAIGAALLTPFVPTAVAGAALTGFAGGLLGLYLKTPGMRKEGSLAPTEQGLSVAKDVWLLGIGVGLLTRGTVDRGGKRVTKAAKTLAKANKRVGRAERKAERKKIAQRTARAARTARSAA</sequence>
<dbReference type="EMBL" id="JBFNXQ010000081">
    <property type="protein sequence ID" value="MEX5720652.1"/>
    <property type="molecule type" value="Genomic_DNA"/>
</dbReference>
<keyword evidence="2" id="KW-0812">Transmembrane</keyword>
<evidence type="ECO:0000256" key="1">
    <source>
        <dbReference type="SAM" id="MobiDB-lite"/>
    </source>
</evidence>
<comment type="caution">
    <text evidence="3">The sequence shown here is derived from an EMBL/GenBank/DDBJ whole genome shotgun (WGS) entry which is preliminary data.</text>
</comment>
<evidence type="ECO:0000256" key="2">
    <source>
        <dbReference type="SAM" id="Phobius"/>
    </source>
</evidence>
<feature type="region of interest" description="Disordered" evidence="1">
    <location>
        <begin position="152"/>
        <end position="185"/>
    </location>
</feature>
<keyword evidence="4" id="KW-1185">Reference proteome</keyword>
<evidence type="ECO:0000313" key="3">
    <source>
        <dbReference type="EMBL" id="MEX5720652.1"/>
    </source>
</evidence>